<keyword evidence="4" id="KW-1185">Reference proteome</keyword>
<accession>A0ABP8XVH0</accession>
<dbReference type="Proteomes" id="UP001500556">
    <property type="component" value="Unassembled WGS sequence"/>
</dbReference>
<dbReference type="RefSeq" id="WP_345501779.1">
    <property type="nucleotide sequence ID" value="NZ_BAABLO010000004.1"/>
</dbReference>
<evidence type="ECO:0000256" key="2">
    <source>
        <dbReference type="SAM" id="Phobius"/>
    </source>
</evidence>
<feature type="compositionally biased region" description="Basic and acidic residues" evidence="1">
    <location>
        <begin position="1"/>
        <end position="12"/>
    </location>
</feature>
<keyword evidence="2" id="KW-0472">Membrane</keyword>
<keyword evidence="2" id="KW-0812">Transmembrane</keyword>
<dbReference type="EMBL" id="BAABLO010000004">
    <property type="protein sequence ID" value="GAA4716317.1"/>
    <property type="molecule type" value="Genomic_DNA"/>
</dbReference>
<organism evidence="3 4">
    <name type="scientific">Pedococcus ginsenosidimutans</name>
    <dbReference type="NCBI Taxonomy" id="490570"/>
    <lineage>
        <taxon>Bacteria</taxon>
        <taxon>Bacillati</taxon>
        <taxon>Actinomycetota</taxon>
        <taxon>Actinomycetes</taxon>
        <taxon>Micrococcales</taxon>
        <taxon>Intrasporangiaceae</taxon>
        <taxon>Pedococcus</taxon>
    </lineage>
</organism>
<keyword evidence="2" id="KW-1133">Transmembrane helix</keyword>
<feature type="transmembrane region" description="Helical" evidence="2">
    <location>
        <begin position="45"/>
        <end position="66"/>
    </location>
</feature>
<evidence type="ECO:0000313" key="4">
    <source>
        <dbReference type="Proteomes" id="UP001500556"/>
    </source>
</evidence>
<name>A0ABP8XVH0_9MICO</name>
<feature type="region of interest" description="Disordered" evidence="1">
    <location>
        <begin position="70"/>
        <end position="98"/>
    </location>
</feature>
<proteinExistence type="predicted"/>
<protein>
    <submittedName>
        <fullName evidence="3">Uncharacterized protein</fullName>
    </submittedName>
</protein>
<reference evidence="4" key="1">
    <citation type="journal article" date="2019" name="Int. J. Syst. Evol. Microbiol.">
        <title>The Global Catalogue of Microorganisms (GCM) 10K type strain sequencing project: providing services to taxonomists for standard genome sequencing and annotation.</title>
        <authorList>
            <consortium name="The Broad Institute Genomics Platform"/>
            <consortium name="The Broad Institute Genome Sequencing Center for Infectious Disease"/>
            <person name="Wu L."/>
            <person name="Ma J."/>
        </authorList>
    </citation>
    <scope>NUCLEOTIDE SEQUENCE [LARGE SCALE GENOMIC DNA]</scope>
    <source>
        <strain evidence="4">JCM 18961</strain>
    </source>
</reference>
<evidence type="ECO:0000256" key="1">
    <source>
        <dbReference type="SAM" id="MobiDB-lite"/>
    </source>
</evidence>
<gene>
    <name evidence="3" type="ORF">GCM10025782_11570</name>
</gene>
<sequence>MSELETRLRELLQDTTPPPSTSLTPPDELVTGARRYATRARRGRVAAIAAALVAVVGLGGVVASVAGRDRTLSPAQPRPPVVRTPTLPAGPAWSKTASVADPAGKTFTLDLRTVISASPSTSPDPRDANKRDVTGPALSGYYTLTNTSTTAVDIAAPVTVFAYWKVPVGFCDRYDHSVSMVGLAVPRVNGGELCPMAMGDSTLPGIPQTMRPGTPLLVRIEPQTIGLGQNYPLVLSNADAALAVRTTSAPPAGWAAFDQDLSTTANTPIASNGVPLP</sequence>
<evidence type="ECO:0000313" key="3">
    <source>
        <dbReference type="EMBL" id="GAA4716317.1"/>
    </source>
</evidence>
<comment type="caution">
    <text evidence="3">The sequence shown here is derived from an EMBL/GenBank/DDBJ whole genome shotgun (WGS) entry which is preliminary data.</text>
</comment>
<feature type="region of interest" description="Disordered" evidence="1">
    <location>
        <begin position="1"/>
        <end position="28"/>
    </location>
</feature>